<evidence type="ECO:0008006" key="4">
    <source>
        <dbReference type="Google" id="ProtNLM"/>
    </source>
</evidence>
<reference evidence="2" key="2">
    <citation type="submission" date="2020-09" db="EMBL/GenBank/DDBJ databases">
        <authorList>
            <person name="Sun Q."/>
            <person name="Kim S."/>
        </authorList>
    </citation>
    <scope>NUCLEOTIDE SEQUENCE</scope>
    <source>
        <strain evidence="2">KCTC 23310</strain>
    </source>
</reference>
<proteinExistence type="predicted"/>
<dbReference type="RefSeq" id="WP_189412377.1">
    <property type="nucleotide sequence ID" value="NZ_BMYJ01000009.1"/>
</dbReference>
<sequence length="153" mass="16637">MRLTLPALLICATALSACGGFRDSRLNPLNWFGKAQPVATTLVDPTQQEDGRPLVQQVLDLTVEPIDGGAIVRAKGLPPTQGWWEAELVPMGEVDAEGTLTLAFRVIPPKTPQRTSTQFSREITVAHHLDSYELAKIRRIVVTAELNALSAGR</sequence>
<comment type="caution">
    <text evidence="2">The sequence shown here is derived from an EMBL/GenBank/DDBJ whole genome shotgun (WGS) entry which is preliminary data.</text>
</comment>
<accession>A0A918TYS7</accession>
<dbReference type="PROSITE" id="PS51257">
    <property type="entry name" value="PROKAR_LIPOPROTEIN"/>
    <property type="match status" value="1"/>
</dbReference>
<dbReference type="AlphaFoldDB" id="A0A918TYS7"/>
<organism evidence="2 3">
    <name type="scientific">Neogemmobacter tilapiae</name>
    <dbReference type="NCBI Taxonomy" id="875041"/>
    <lineage>
        <taxon>Bacteria</taxon>
        <taxon>Pseudomonadati</taxon>
        <taxon>Pseudomonadota</taxon>
        <taxon>Alphaproteobacteria</taxon>
        <taxon>Rhodobacterales</taxon>
        <taxon>Paracoccaceae</taxon>
        <taxon>Neogemmobacter</taxon>
    </lineage>
</organism>
<protein>
    <recommendedName>
        <fullName evidence="4">DUF3576 domain-containing protein</fullName>
    </recommendedName>
</protein>
<reference evidence="2" key="1">
    <citation type="journal article" date="2014" name="Int. J. Syst. Evol. Microbiol.">
        <title>Complete genome sequence of Corynebacterium casei LMG S-19264T (=DSM 44701T), isolated from a smear-ripened cheese.</title>
        <authorList>
            <consortium name="US DOE Joint Genome Institute (JGI-PGF)"/>
            <person name="Walter F."/>
            <person name="Albersmeier A."/>
            <person name="Kalinowski J."/>
            <person name="Ruckert C."/>
        </authorList>
    </citation>
    <scope>NUCLEOTIDE SEQUENCE</scope>
    <source>
        <strain evidence="2">KCTC 23310</strain>
    </source>
</reference>
<evidence type="ECO:0000313" key="3">
    <source>
        <dbReference type="Proteomes" id="UP000638981"/>
    </source>
</evidence>
<name>A0A918TYS7_9RHOB</name>
<gene>
    <name evidence="2" type="ORF">GCM10007315_28710</name>
</gene>
<dbReference type="EMBL" id="BMYJ01000009">
    <property type="protein sequence ID" value="GHC62799.1"/>
    <property type="molecule type" value="Genomic_DNA"/>
</dbReference>
<evidence type="ECO:0000256" key="1">
    <source>
        <dbReference type="SAM" id="SignalP"/>
    </source>
</evidence>
<dbReference type="Proteomes" id="UP000638981">
    <property type="component" value="Unassembled WGS sequence"/>
</dbReference>
<keyword evidence="3" id="KW-1185">Reference proteome</keyword>
<feature type="chain" id="PRO_5037218708" description="DUF3576 domain-containing protein" evidence="1">
    <location>
        <begin position="18"/>
        <end position="153"/>
    </location>
</feature>
<keyword evidence="1" id="KW-0732">Signal</keyword>
<evidence type="ECO:0000313" key="2">
    <source>
        <dbReference type="EMBL" id="GHC62799.1"/>
    </source>
</evidence>
<feature type="signal peptide" evidence="1">
    <location>
        <begin position="1"/>
        <end position="17"/>
    </location>
</feature>